<evidence type="ECO:0000313" key="5">
    <source>
        <dbReference type="Proteomes" id="UP001172738"/>
    </source>
</evidence>
<dbReference type="PANTHER" id="PTHR30055">
    <property type="entry name" value="HTH-TYPE TRANSCRIPTIONAL REGULATOR RUTR"/>
    <property type="match status" value="1"/>
</dbReference>
<evidence type="ECO:0000256" key="2">
    <source>
        <dbReference type="PROSITE-ProRule" id="PRU00335"/>
    </source>
</evidence>
<dbReference type="EMBL" id="JAUHPV010000002">
    <property type="protein sequence ID" value="MDN4472199.1"/>
    <property type="molecule type" value="Genomic_DNA"/>
</dbReference>
<keyword evidence="5" id="KW-1185">Reference proteome</keyword>
<accession>A0ABT8FZ68</accession>
<dbReference type="PANTHER" id="PTHR30055:SF146">
    <property type="entry name" value="HTH-TYPE TRANSCRIPTIONAL DUAL REGULATOR CECR"/>
    <property type="match status" value="1"/>
</dbReference>
<dbReference type="Gene3D" id="1.10.357.10">
    <property type="entry name" value="Tetracycline Repressor, domain 2"/>
    <property type="match status" value="1"/>
</dbReference>
<dbReference type="Pfam" id="PF17933">
    <property type="entry name" value="TetR_C_25"/>
    <property type="match status" value="1"/>
</dbReference>
<proteinExistence type="predicted"/>
<gene>
    <name evidence="4" type="ORF">QQX04_04240</name>
</gene>
<dbReference type="Pfam" id="PF00440">
    <property type="entry name" value="TetR_N"/>
    <property type="match status" value="1"/>
</dbReference>
<feature type="DNA-binding region" description="H-T-H motif" evidence="2">
    <location>
        <begin position="29"/>
        <end position="48"/>
    </location>
</feature>
<dbReference type="InterPro" id="IPR041484">
    <property type="entry name" value="TetR_C_25"/>
</dbReference>
<evidence type="ECO:0000259" key="3">
    <source>
        <dbReference type="PROSITE" id="PS50977"/>
    </source>
</evidence>
<dbReference type="InterPro" id="IPR009057">
    <property type="entry name" value="Homeodomain-like_sf"/>
</dbReference>
<reference evidence="4" key="1">
    <citation type="submission" date="2023-06" db="EMBL/GenBank/DDBJ databases">
        <title>SYSU T00b26.</title>
        <authorList>
            <person name="Gao L."/>
            <person name="Fang B.-Z."/>
            <person name="Li W.-J."/>
        </authorList>
    </citation>
    <scope>NUCLEOTIDE SEQUENCE</scope>
    <source>
        <strain evidence="4">SYSU T00b26</strain>
    </source>
</reference>
<dbReference type="PRINTS" id="PR00455">
    <property type="entry name" value="HTHTETR"/>
</dbReference>
<protein>
    <submittedName>
        <fullName evidence="4">TetR family transcriptional regulator</fullName>
    </submittedName>
</protein>
<keyword evidence="1 2" id="KW-0238">DNA-binding</keyword>
<feature type="domain" description="HTH tetR-type" evidence="3">
    <location>
        <begin position="6"/>
        <end position="66"/>
    </location>
</feature>
<organism evidence="4 5">
    <name type="scientific">Demequina zhanjiangensis</name>
    <dbReference type="NCBI Taxonomy" id="3051659"/>
    <lineage>
        <taxon>Bacteria</taxon>
        <taxon>Bacillati</taxon>
        <taxon>Actinomycetota</taxon>
        <taxon>Actinomycetes</taxon>
        <taxon>Micrococcales</taxon>
        <taxon>Demequinaceae</taxon>
        <taxon>Demequina</taxon>
    </lineage>
</organism>
<dbReference type="RefSeq" id="WP_301126572.1">
    <property type="nucleotide sequence ID" value="NZ_JAUHPV010000002.1"/>
</dbReference>
<dbReference type="InterPro" id="IPR050109">
    <property type="entry name" value="HTH-type_TetR-like_transc_reg"/>
</dbReference>
<evidence type="ECO:0000256" key="1">
    <source>
        <dbReference type="ARBA" id="ARBA00023125"/>
    </source>
</evidence>
<dbReference type="Proteomes" id="UP001172738">
    <property type="component" value="Unassembled WGS sequence"/>
</dbReference>
<dbReference type="PROSITE" id="PS50977">
    <property type="entry name" value="HTH_TETR_2"/>
    <property type="match status" value="1"/>
</dbReference>
<name>A0ABT8FZ68_9MICO</name>
<comment type="caution">
    <text evidence="4">The sequence shown here is derived from an EMBL/GenBank/DDBJ whole genome shotgun (WGS) entry which is preliminary data.</text>
</comment>
<sequence>MTPASSTNPPVIRDAAMRLFAEPGGDRATVRDIAAAAGVSPALVIRHFGSMDGLRAAVDEHVATQIAGFLAGIDADPSTAVDPDQTGALADSATQVLAANPSLPRYVLRSIADGGERGTALVAMLVQSSVSTWEGMVDAGVVEPGPDPRARAALVAILDLAVLALREPLASAMGDDPLTGDGALRWTAEVARLLGPTTASTTEGPTDE</sequence>
<dbReference type="SUPFAM" id="SSF46689">
    <property type="entry name" value="Homeodomain-like"/>
    <property type="match status" value="1"/>
</dbReference>
<evidence type="ECO:0000313" key="4">
    <source>
        <dbReference type="EMBL" id="MDN4472199.1"/>
    </source>
</evidence>
<dbReference type="InterPro" id="IPR001647">
    <property type="entry name" value="HTH_TetR"/>
</dbReference>